<dbReference type="GO" id="GO:0008270">
    <property type="term" value="F:zinc ion binding"/>
    <property type="evidence" value="ECO:0007669"/>
    <property type="project" value="InterPro"/>
</dbReference>
<gene>
    <name evidence="9" type="ORF">A1O9_02631</name>
</gene>
<dbReference type="RefSeq" id="XP_013263656.1">
    <property type="nucleotide sequence ID" value="XM_013408202.1"/>
</dbReference>
<evidence type="ECO:0000259" key="8">
    <source>
        <dbReference type="PROSITE" id="PS50048"/>
    </source>
</evidence>
<keyword evidence="6" id="KW-0539">Nucleus</keyword>
<dbReference type="Pfam" id="PF00172">
    <property type="entry name" value="Zn_clus"/>
    <property type="match status" value="1"/>
</dbReference>
<dbReference type="GO" id="GO:0000981">
    <property type="term" value="F:DNA-binding transcription factor activity, RNA polymerase II-specific"/>
    <property type="evidence" value="ECO:0007669"/>
    <property type="project" value="InterPro"/>
</dbReference>
<organism evidence="9 10">
    <name type="scientific">Exophiala aquamarina CBS 119918</name>
    <dbReference type="NCBI Taxonomy" id="1182545"/>
    <lineage>
        <taxon>Eukaryota</taxon>
        <taxon>Fungi</taxon>
        <taxon>Dikarya</taxon>
        <taxon>Ascomycota</taxon>
        <taxon>Pezizomycotina</taxon>
        <taxon>Eurotiomycetes</taxon>
        <taxon>Chaetothyriomycetidae</taxon>
        <taxon>Chaetothyriales</taxon>
        <taxon>Herpotrichiellaceae</taxon>
        <taxon>Exophiala</taxon>
    </lineage>
</organism>
<evidence type="ECO:0000256" key="2">
    <source>
        <dbReference type="ARBA" id="ARBA00022833"/>
    </source>
</evidence>
<dbReference type="InterPro" id="IPR036864">
    <property type="entry name" value="Zn2-C6_fun-type_DNA-bd_sf"/>
</dbReference>
<evidence type="ECO:0000256" key="4">
    <source>
        <dbReference type="ARBA" id="ARBA00023125"/>
    </source>
</evidence>
<feature type="region of interest" description="Disordered" evidence="7">
    <location>
        <begin position="61"/>
        <end position="104"/>
    </location>
</feature>
<sequence length="496" mass="56343">MTSPKRERRRRWAPKARTGCGTCKIRRKKCDEVKPHCHRCVKDKYTCDGYISPKIRVGNLQERSSSQPDASTLVQSKPQPCSTVLPRKPSSRRDFSSDKDPHALDTRSTFYTTVPLREPSNPWSQDLDQRCAWDFFLTVVPLFSTTRLWRFFWQYTVPQVAWQYASIRHAMVALAVACNSSISPSDRTELLVLKSNLSIREFTAEPVTSDIALILCRLLTCISQCTGEWATAAIHVRNGRKILKEACHDGPYQTDMVKLMAPTLLSVSSDVGEDHEIVEKMSPNKRQSFISLKFIRKEYGRLLTSLHEADWPRVDGDTNAILLLGWSALTNAINSVAFPGVLKYSTQEPLTPVSQVRATLLGAGSFMALDQLVDFSLSLFRHINNYYLVPNFKNQTGPENWRSHLRLCVDNCVTHAAEIEPRITAGTFWHAENPSHCTVESHLGRMGRIKDKKLLELQDPDPGRPQRLMDDLGDDRRGYYLEHVCPYRSGFTPAFV</sequence>
<dbReference type="STRING" id="1182545.A0A072PMG1"/>
<keyword evidence="1" id="KW-0479">Metal-binding</keyword>
<evidence type="ECO:0000313" key="10">
    <source>
        <dbReference type="Proteomes" id="UP000027920"/>
    </source>
</evidence>
<protein>
    <recommendedName>
        <fullName evidence="8">Zn(2)-C6 fungal-type domain-containing protein</fullName>
    </recommendedName>
</protein>
<dbReference type="SMART" id="SM00066">
    <property type="entry name" value="GAL4"/>
    <property type="match status" value="1"/>
</dbReference>
<feature type="domain" description="Zn(2)-C6 fungal-type" evidence="8">
    <location>
        <begin position="19"/>
        <end position="47"/>
    </location>
</feature>
<keyword evidence="5" id="KW-0804">Transcription</keyword>
<dbReference type="InterPro" id="IPR052360">
    <property type="entry name" value="Transcr_Regulatory_Proteins"/>
</dbReference>
<dbReference type="AlphaFoldDB" id="A0A072PMG1"/>
<keyword evidence="3" id="KW-0805">Transcription regulation</keyword>
<evidence type="ECO:0000256" key="1">
    <source>
        <dbReference type="ARBA" id="ARBA00022723"/>
    </source>
</evidence>
<feature type="compositionally biased region" description="Basic and acidic residues" evidence="7">
    <location>
        <begin position="91"/>
        <end position="104"/>
    </location>
</feature>
<dbReference type="GeneID" id="25277572"/>
<dbReference type="PROSITE" id="PS00463">
    <property type="entry name" value="ZN2_CY6_FUNGAL_1"/>
    <property type="match status" value="1"/>
</dbReference>
<dbReference type="PROSITE" id="PS50048">
    <property type="entry name" value="ZN2_CY6_FUNGAL_2"/>
    <property type="match status" value="1"/>
</dbReference>
<feature type="compositionally biased region" description="Polar residues" evidence="7">
    <location>
        <begin position="61"/>
        <end position="82"/>
    </location>
</feature>
<evidence type="ECO:0000256" key="7">
    <source>
        <dbReference type="SAM" id="MobiDB-lite"/>
    </source>
</evidence>
<dbReference type="Gene3D" id="4.10.240.10">
    <property type="entry name" value="Zn(2)-C6 fungal-type DNA-binding domain"/>
    <property type="match status" value="1"/>
</dbReference>
<reference evidence="9 10" key="1">
    <citation type="submission" date="2013-03" db="EMBL/GenBank/DDBJ databases">
        <title>The Genome Sequence of Exophiala aquamarina CBS 119918.</title>
        <authorList>
            <consortium name="The Broad Institute Genomics Platform"/>
            <person name="Cuomo C."/>
            <person name="de Hoog S."/>
            <person name="Gorbushina A."/>
            <person name="Walker B."/>
            <person name="Young S.K."/>
            <person name="Zeng Q."/>
            <person name="Gargeya S."/>
            <person name="Fitzgerald M."/>
            <person name="Haas B."/>
            <person name="Abouelleil A."/>
            <person name="Allen A.W."/>
            <person name="Alvarado L."/>
            <person name="Arachchi H.M."/>
            <person name="Berlin A.M."/>
            <person name="Chapman S.B."/>
            <person name="Gainer-Dewar J."/>
            <person name="Goldberg J."/>
            <person name="Griggs A."/>
            <person name="Gujja S."/>
            <person name="Hansen M."/>
            <person name="Howarth C."/>
            <person name="Imamovic A."/>
            <person name="Ireland A."/>
            <person name="Larimer J."/>
            <person name="McCowan C."/>
            <person name="Murphy C."/>
            <person name="Pearson M."/>
            <person name="Poon T.W."/>
            <person name="Priest M."/>
            <person name="Roberts A."/>
            <person name="Saif S."/>
            <person name="Shea T."/>
            <person name="Sisk P."/>
            <person name="Sykes S."/>
            <person name="Wortman J."/>
            <person name="Nusbaum C."/>
            <person name="Birren B."/>
        </authorList>
    </citation>
    <scope>NUCLEOTIDE SEQUENCE [LARGE SCALE GENOMIC DNA]</scope>
    <source>
        <strain evidence="9 10">CBS 119918</strain>
    </source>
</reference>
<dbReference type="SUPFAM" id="SSF57701">
    <property type="entry name" value="Zn2/Cys6 DNA-binding domain"/>
    <property type="match status" value="1"/>
</dbReference>
<dbReference type="Proteomes" id="UP000027920">
    <property type="component" value="Unassembled WGS sequence"/>
</dbReference>
<keyword evidence="4" id="KW-0238">DNA-binding</keyword>
<evidence type="ECO:0000256" key="6">
    <source>
        <dbReference type="ARBA" id="ARBA00023242"/>
    </source>
</evidence>
<dbReference type="GO" id="GO:0003677">
    <property type="term" value="F:DNA binding"/>
    <property type="evidence" value="ECO:0007669"/>
    <property type="project" value="UniProtKB-KW"/>
</dbReference>
<dbReference type="HOGENOM" id="CLU_037867_0_0_1"/>
<comment type="caution">
    <text evidence="9">The sequence shown here is derived from an EMBL/GenBank/DDBJ whole genome shotgun (WGS) entry which is preliminary data.</text>
</comment>
<dbReference type="InterPro" id="IPR001138">
    <property type="entry name" value="Zn2Cys6_DnaBD"/>
</dbReference>
<proteinExistence type="predicted"/>
<name>A0A072PMG1_9EURO</name>
<dbReference type="PANTHER" id="PTHR36206:SF12">
    <property type="entry name" value="ASPERCRYPTIN BIOSYNTHESIS CLUSTER-SPECIFIC TRANSCRIPTION REGULATOR ATNN-RELATED"/>
    <property type="match status" value="1"/>
</dbReference>
<dbReference type="VEuPathDB" id="FungiDB:A1O9_02631"/>
<evidence type="ECO:0000313" key="9">
    <source>
        <dbReference type="EMBL" id="KEF61066.1"/>
    </source>
</evidence>
<evidence type="ECO:0000256" key="5">
    <source>
        <dbReference type="ARBA" id="ARBA00023163"/>
    </source>
</evidence>
<dbReference type="CDD" id="cd00067">
    <property type="entry name" value="GAL4"/>
    <property type="match status" value="1"/>
</dbReference>
<evidence type="ECO:0000256" key="3">
    <source>
        <dbReference type="ARBA" id="ARBA00023015"/>
    </source>
</evidence>
<dbReference type="EMBL" id="AMGV01000002">
    <property type="protein sequence ID" value="KEF61066.1"/>
    <property type="molecule type" value="Genomic_DNA"/>
</dbReference>
<accession>A0A072PMG1</accession>
<dbReference type="PANTHER" id="PTHR36206">
    <property type="entry name" value="ASPERCRYPTIN BIOSYNTHESIS CLUSTER-SPECIFIC TRANSCRIPTION REGULATOR ATNN-RELATED"/>
    <property type="match status" value="1"/>
</dbReference>
<dbReference type="OrthoDB" id="3509362at2759"/>
<keyword evidence="2" id="KW-0862">Zinc</keyword>
<keyword evidence="10" id="KW-1185">Reference proteome</keyword>